<evidence type="ECO:0000256" key="3">
    <source>
        <dbReference type="ARBA" id="ARBA00004887"/>
    </source>
</evidence>
<gene>
    <name evidence="12" type="ORF">OMAG_001053</name>
</gene>
<dbReference type="PANTHER" id="PTHR21098:SF12">
    <property type="entry name" value="RIBOFLAVIN SYNTHASE"/>
    <property type="match status" value="1"/>
</dbReference>
<dbReference type="NCBIfam" id="NF006767">
    <property type="entry name" value="PRK09289.1"/>
    <property type="match status" value="1"/>
</dbReference>
<dbReference type="SUPFAM" id="SSF63380">
    <property type="entry name" value="Riboflavin synthase domain-like"/>
    <property type="match status" value="2"/>
</dbReference>
<dbReference type="InterPro" id="IPR026017">
    <property type="entry name" value="Lumazine-bd_dom"/>
</dbReference>
<dbReference type="InterPro" id="IPR001783">
    <property type="entry name" value="Lumazine-bd"/>
</dbReference>
<protein>
    <recommendedName>
        <fullName evidence="5 9">Riboflavin synthase</fullName>
        <ecNumber evidence="4 9">2.5.1.9</ecNumber>
    </recommendedName>
</protein>
<evidence type="ECO:0000256" key="6">
    <source>
        <dbReference type="ARBA" id="ARBA00022619"/>
    </source>
</evidence>
<dbReference type="CDD" id="cd00402">
    <property type="entry name" value="Riboflavin_synthase_like"/>
    <property type="match status" value="1"/>
</dbReference>
<sequence>MFTGIVTEIGMIKSFKKAGHGACLGISSSSIIKDVKIGDSVSVNGVCLTVNAVFKEIIKFDVIQNTLLKTNLKRFKIGGFVNLEGALKLGDKISGHFVSGHIDAERMILEKSHTRQGCVLKVKVTEADSAYLVPRGSVAIDGVSLTINDVNREFFSVCLIPLTLEQTILKFRKTGDFVNLEFDMTAKYNTAKPKNKITMETLKMTGFID</sequence>
<name>A0A0F0CST5_9BACT</name>
<organism evidence="12 13">
    <name type="scientific">Candidatus Omnitrophus magneticus</name>
    <dbReference type="NCBI Taxonomy" id="1609969"/>
    <lineage>
        <taxon>Bacteria</taxon>
        <taxon>Pseudomonadati</taxon>
        <taxon>Candidatus Omnitrophota</taxon>
        <taxon>Candidatus Omnitrophus</taxon>
    </lineage>
</organism>
<dbReference type="EMBL" id="JYNY01000222">
    <property type="protein sequence ID" value="KJJ85089.1"/>
    <property type="molecule type" value="Genomic_DNA"/>
</dbReference>
<dbReference type="PATRIC" id="fig|1609969.3.peg.1132"/>
<dbReference type="EC" id="2.5.1.9" evidence="4 9"/>
<dbReference type="Pfam" id="PF00677">
    <property type="entry name" value="Lum_binding"/>
    <property type="match status" value="2"/>
</dbReference>
<proteinExistence type="predicted"/>
<dbReference type="NCBIfam" id="TIGR00187">
    <property type="entry name" value="ribE"/>
    <property type="match status" value="1"/>
</dbReference>
<dbReference type="PIRSF" id="PIRSF000498">
    <property type="entry name" value="Riboflavin_syn_A"/>
    <property type="match status" value="1"/>
</dbReference>
<evidence type="ECO:0000256" key="9">
    <source>
        <dbReference type="NCBIfam" id="TIGR00187"/>
    </source>
</evidence>
<evidence type="ECO:0000313" key="13">
    <source>
        <dbReference type="Proteomes" id="UP000033428"/>
    </source>
</evidence>
<dbReference type="Proteomes" id="UP000033428">
    <property type="component" value="Unassembled WGS sequence"/>
</dbReference>
<dbReference type="PANTHER" id="PTHR21098">
    <property type="entry name" value="RIBOFLAVIN SYNTHASE ALPHA CHAIN"/>
    <property type="match status" value="1"/>
</dbReference>
<feature type="repeat" description="Lumazine-binding" evidence="10">
    <location>
        <begin position="1"/>
        <end position="96"/>
    </location>
</feature>
<evidence type="ECO:0000256" key="1">
    <source>
        <dbReference type="ARBA" id="ARBA00000968"/>
    </source>
</evidence>
<evidence type="ECO:0000256" key="2">
    <source>
        <dbReference type="ARBA" id="ARBA00002803"/>
    </source>
</evidence>
<dbReference type="InterPro" id="IPR017938">
    <property type="entry name" value="Riboflavin_synthase-like_b-brl"/>
</dbReference>
<feature type="domain" description="Lumazine-binding" evidence="11">
    <location>
        <begin position="97"/>
        <end position="193"/>
    </location>
</feature>
<keyword evidence="8" id="KW-0677">Repeat</keyword>
<keyword evidence="7 12" id="KW-0808">Transferase</keyword>
<keyword evidence="6" id="KW-0686">Riboflavin biosynthesis</keyword>
<comment type="catalytic activity">
    <reaction evidence="1">
        <text>2 6,7-dimethyl-8-(1-D-ribityl)lumazine + H(+) = 5-amino-6-(D-ribitylamino)uracil + riboflavin</text>
        <dbReference type="Rhea" id="RHEA:20772"/>
        <dbReference type="ChEBI" id="CHEBI:15378"/>
        <dbReference type="ChEBI" id="CHEBI:15934"/>
        <dbReference type="ChEBI" id="CHEBI:57986"/>
        <dbReference type="ChEBI" id="CHEBI:58201"/>
        <dbReference type="EC" id="2.5.1.9"/>
    </reaction>
</comment>
<dbReference type="AlphaFoldDB" id="A0A0F0CST5"/>
<evidence type="ECO:0000313" key="12">
    <source>
        <dbReference type="EMBL" id="KJJ85089.1"/>
    </source>
</evidence>
<evidence type="ECO:0000256" key="5">
    <source>
        <dbReference type="ARBA" id="ARBA00013950"/>
    </source>
</evidence>
<dbReference type="Gene3D" id="2.40.30.20">
    <property type="match status" value="2"/>
</dbReference>
<evidence type="ECO:0000256" key="8">
    <source>
        <dbReference type="ARBA" id="ARBA00022737"/>
    </source>
</evidence>
<evidence type="ECO:0000256" key="7">
    <source>
        <dbReference type="ARBA" id="ARBA00022679"/>
    </source>
</evidence>
<evidence type="ECO:0000256" key="10">
    <source>
        <dbReference type="PROSITE-ProRule" id="PRU00524"/>
    </source>
</evidence>
<dbReference type="GO" id="GO:0004746">
    <property type="term" value="F:riboflavin synthase activity"/>
    <property type="evidence" value="ECO:0007669"/>
    <property type="project" value="UniProtKB-UniRule"/>
</dbReference>
<keyword evidence="13" id="KW-1185">Reference proteome</keyword>
<dbReference type="InterPro" id="IPR023366">
    <property type="entry name" value="ATP_synth_asu-like_sf"/>
</dbReference>
<comment type="pathway">
    <text evidence="3">Cofactor biosynthesis; riboflavin biosynthesis; riboflavin from 2-hydroxy-3-oxobutyl phosphate and 5-amino-6-(D-ribitylamino)uracil: step 2/2.</text>
</comment>
<dbReference type="NCBIfam" id="NF009566">
    <property type="entry name" value="PRK13020.1"/>
    <property type="match status" value="1"/>
</dbReference>
<evidence type="ECO:0000256" key="4">
    <source>
        <dbReference type="ARBA" id="ARBA00012827"/>
    </source>
</evidence>
<accession>A0A0F0CST5</accession>
<comment type="function">
    <text evidence="2">Catalyzes the dismutation of two molecules of 6,7-dimethyl-8-ribityllumazine, resulting in the formation of riboflavin and 5-amino-6-(D-ribitylamino)uracil.</text>
</comment>
<dbReference type="GO" id="GO:0009231">
    <property type="term" value="P:riboflavin biosynthetic process"/>
    <property type="evidence" value="ECO:0007669"/>
    <property type="project" value="UniProtKB-KW"/>
</dbReference>
<feature type="domain" description="Lumazine-binding" evidence="11">
    <location>
        <begin position="1"/>
        <end position="96"/>
    </location>
</feature>
<dbReference type="PROSITE" id="PS51177">
    <property type="entry name" value="LUMAZINE_BIND"/>
    <property type="match status" value="2"/>
</dbReference>
<evidence type="ECO:0000259" key="11">
    <source>
        <dbReference type="PROSITE" id="PS51177"/>
    </source>
</evidence>
<feature type="repeat" description="Lumazine-binding" evidence="10">
    <location>
        <begin position="97"/>
        <end position="193"/>
    </location>
</feature>
<comment type="caution">
    <text evidence="12">The sequence shown here is derived from an EMBL/GenBank/DDBJ whole genome shotgun (WGS) entry which is preliminary data.</text>
</comment>
<reference evidence="12 13" key="1">
    <citation type="submission" date="2015-02" db="EMBL/GenBank/DDBJ databases">
        <title>Single-cell genomics of uncultivated deep-branching MTB reveals a conserved set of magnetosome genes.</title>
        <authorList>
            <person name="Kolinko S."/>
            <person name="Richter M."/>
            <person name="Glockner F.O."/>
            <person name="Brachmann A."/>
            <person name="Schuler D."/>
        </authorList>
    </citation>
    <scope>NUCLEOTIDE SEQUENCE [LARGE SCALE GENOMIC DNA]</scope>
    <source>
        <strain evidence="12">SKK-01</strain>
    </source>
</reference>